<evidence type="ECO:0000259" key="1">
    <source>
        <dbReference type="Pfam" id="PF02374"/>
    </source>
</evidence>
<sequence>MPVSAEPGLETGWPKRAEKARLHYVSGKGGTGKSTVAAALALALAAGGRRVLLVEVESRQSIAQLFDLPPLPPTETRIATADGGGEVVALALDIEHAFLEYLDMFYNLGFAGRAMRRMGAIEFVTTIAPGLRDVILTGKIKETAVRVDKAGKRVYDEIVVDAPPTGRIASFLDVTQAMLEVAKGGPIASQAEGVSKLLHSDQTMIHLVTLLEALPVQETADAVAELKAADLRIGTVIVNRATEGQLPTELRAKAAQGHVDTDAIRAGLASTGITLSDNDFQGLVTETVEHAATLQAQDDSAADLAKVDVSRMYLPALPDGMDLGGLYELAEHLSKQGVR</sequence>
<comment type="caution">
    <text evidence="2">The sequence shown here is derived from an EMBL/GenBank/DDBJ whole genome shotgun (WGS) entry which is preliminary data.</text>
</comment>
<evidence type="ECO:0000313" key="3">
    <source>
        <dbReference type="Proteomes" id="UP000321424"/>
    </source>
</evidence>
<dbReference type="InterPro" id="IPR025723">
    <property type="entry name" value="ArsA/GET3_ATPase-like"/>
</dbReference>
<dbReference type="RefSeq" id="WP_147132304.1">
    <property type="nucleotide sequence ID" value="NZ_BJXA01000021.1"/>
</dbReference>
<proteinExistence type="predicted"/>
<keyword evidence="3" id="KW-1185">Reference proteome</keyword>
<dbReference type="Pfam" id="PF02374">
    <property type="entry name" value="ArsA_ATPase"/>
    <property type="match status" value="1"/>
</dbReference>
<dbReference type="GO" id="GO:0005524">
    <property type="term" value="F:ATP binding"/>
    <property type="evidence" value="ECO:0007669"/>
    <property type="project" value="InterPro"/>
</dbReference>
<dbReference type="EMBL" id="BJXA01000021">
    <property type="protein sequence ID" value="GEM39006.1"/>
    <property type="molecule type" value="Genomic_DNA"/>
</dbReference>
<name>A0A511MGH7_9NOCA</name>
<dbReference type="GO" id="GO:0016887">
    <property type="term" value="F:ATP hydrolysis activity"/>
    <property type="evidence" value="ECO:0007669"/>
    <property type="project" value="InterPro"/>
</dbReference>
<gene>
    <name evidence="2" type="ORF">NN4_35250</name>
</gene>
<dbReference type="InterPro" id="IPR016300">
    <property type="entry name" value="ATPase_ArsA/GET3"/>
</dbReference>
<dbReference type="PANTHER" id="PTHR10803">
    <property type="entry name" value="ARSENICAL PUMP-DRIVING ATPASE ARSENITE-TRANSLOCATING ATPASE"/>
    <property type="match status" value="1"/>
</dbReference>
<organism evidence="2 3">
    <name type="scientific">Nocardia ninae NBRC 108245</name>
    <dbReference type="NCBI Taxonomy" id="1210091"/>
    <lineage>
        <taxon>Bacteria</taxon>
        <taxon>Bacillati</taxon>
        <taxon>Actinomycetota</taxon>
        <taxon>Actinomycetes</taxon>
        <taxon>Mycobacteriales</taxon>
        <taxon>Nocardiaceae</taxon>
        <taxon>Nocardia</taxon>
    </lineage>
</organism>
<reference evidence="2 3" key="1">
    <citation type="submission" date="2019-07" db="EMBL/GenBank/DDBJ databases">
        <title>Whole genome shotgun sequence of Nocardia ninae NBRC 108245.</title>
        <authorList>
            <person name="Hosoyama A."/>
            <person name="Uohara A."/>
            <person name="Ohji S."/>
            <person name="Ichikawa N."/>
        </authorList>
    </citation>
    <scope>NUCLEOTIDE SEQUENCE [LARGE SCALE GENOMIC DNA]</scope>
    <source>
        <strain evidence="2 3">NBRC 108245</strain>
    </source>
</reference>
<accession>A0A511MGH7</accession>
<feature type="domain" description="ArsA/GET3 Anion-transporting ATPase-like" evidence="1">
    <location>
        <begin position="24"/>
        <end position="178"/>
    </location>
</feature>
<protein>
    <submittedName>
        <fullName evidence="2">Putative anion transporter ATPase</fullName>
    </submittedName>
</protein>
<dbReference type="PANTHER" id="PTHR10803:SF31">
    <property type="entry name" value="ATPASE RV3679-RELATED"/>
    <property type="match status" value="1"/>
</dbReference>
<dbReference type="InterPro" id="IPR027417">
    <property type="entry name" value="P-loop_NTPase"/>
</dbReference>
<evidence type="ECO:0000313" key="2">
    <source>
        <dbReference type="EMBL" id="GEM39006.1"/>
    </source>
</evidence>
<dbReference type="Gene3D" id="3.40.50.300">
    <property type="entry name" value="P-loop containing nucleotide triphosphate hydrolases"/>
    <property type="match status" value="1"/>
</dbReference>
<dbReference type="Proteomes" id="UP000321424">
    <property type="component" value="Unassembled WGS sequence"/>
</dbReference>
<dbReference type="AlphaFoldDB" id="A0A511MGH7"/>
<dbReference type="OrthoDB" id="5242836at2"/>
<dbReference type="SUPFAM" id="SSF52540">
    <property type="entry name" value="P-loop containing nucleoside triphosphate hydrolases"/>
    <property type="match status" value="1"/>
</dbReference>